<comment type="caution">
    <text evidence="5">The sequence shown here is derived from an EMBL/GenBank/DDBJ whole genome shotgun (WGS) entry which is preliminary data.</text>
</comment>
<comment type="cofactor">
    <cofactor evidence="1">
        <name>FAD</name>
        <dbReference type="ChEBI" id="CHEBI:57692"/>
    </cofactor>
</comment>
<evidence type="ECO:0000256" key="3">
    <source>
        <dbReference type="ARBA" id="ARBA00011245"/>
    </source>
</evidence>
<sequence length="112" mass="11959">LTQPAEGSFLTALTAVVSPTSRAWKWILASSNPFDNPLIDPGCLSTEFDIFTMVQTIKDVQTFTAVSPWAGTFSHPVGTAAMSPFDANWGVVNPDLTLKGAKGLRIVDASVF</sequence>
<dbReference type="AlphaFoldDB" id="A0A9P5NMB9"/>
<dbReference type="SUPFAM" id="SSF54373">
    <property type="entry name" value="FAD-linked reductases, C-terminal domain"/>
    <property type="match status" value="1"/>
</dbReference>
<proteinExistence type="inferred from homology"/>
<evidence type="ECO:0000259" key="4">
    <source>
        <dbReference type="Pfam" id="PF05199"/>
    </source>
</evidence>
<dbReference type="GO" id="GO:0016614">
    <property type="term" value="F:oxidoreductase activity, acting on CH-OH group of donors"/>
    <property type="evidence" value="ECO:0007669"/>
    <property type="project" value="InterPro"/>
</dbReference>
<dbReference type="PANTHER" id="PTHR11552:SF147">
    <property type="entry name" value="CHOLINE DEHYDROGENASE, MITOCHONDRIAL"/>
    <property type="match status" value="1"/>
</dbReference>
<comment type="subunit">
    <text evidence="3">Monomer.</text>
</comment>
<dbReference type="GO" id="GO:0050660">
    <property type="term" value="F:flavin adenine dinucleotide binding"/>
    <property type="evidence" value="ECO:0007669"/>
    <property type="project" value="InterPro"/>
</dbReference>
<dbReference type="InterPro" id="IPR007867">
    <property type="entry name" value="GMC_OxRtase_C"/>
</dbReference>
<evidence type="ECO:0000313" key="6">
    <source>
        <dbReference type="Proteomes" id="UP000724874"/>
    </source>
</evidence>
<comment type="similarity">
    <text evidence="2">Belongs to the GMC oxidoreductase family.</text>
</comment>
<dbReference type="EMBL" id="JADNYJ010000060">
    <property type="protein sequence ID" value="KAF8895897.1"/>
    <property type="molecule type" value="Genomic_DNA"/>
</dbReference>
<evidence type="ECO:0000313" key="5">
    <source>
        <dbReference type="EMBL" id="KAF8895897.1"/>
    </source>
</evidence>
<dbReference type="InterPro" id="IPR036188">
    <property type="entry name" value="FAD/NAD-bd_sf"/>
</dbReference>
<evidence type="ECO:0000256" key="1">
    <source>
        <dbReference type="ARBA" id="ARBA00001974"/>
    </source>
</evidence>
<accession>A0A9P5NMB9</accession>
<dbReference type="Gene3D" id="3.30.560.10">
    <property type="entry name" value="Glucose Oxidase, domain 3"/>
    <property type="match status" value="1"/>
</dbReference>
<dbReference type="OrthoDB" id="269227at2759"/>
<protein>
    <recommendedName>
        <fullName evidence="4">Glucose-methanol-choline oxidoreductase C-terminal domain-containing protein</fullName>
    </recommendedName>
</protein>
<dbReference type="InterPro" id="IPR012132">
    <property type="entry name" value="GMC_OxRdtase"/>
</dbReference>
<dbReference type="Pfam" id="PF05199">
    <property type="entry name" value="GMC_oxred_C"/>
    <property type="match status" value="1"/>
</dbReference>
<organism evidence="5 6">
    <name type="scientific">Gymnopilus junonius</name>
    <name type="common">Spectacular rustgill mushroom</name>
    <name type="synonym">Gymnopilus spectabilis subsp. junonius</name>
    <dbReference type="NCBI Taxonomy" id="109634"/>
    <lineage>
        <taxon>Eukaryota</taxon>
        <taxon>Fungi</taxon>
        <taxon>Dikarya</taxon>
        <taxon>Basidiomycota</taxon>
        <taxon>Agaricomycotina</taxon>
        <taxon>Agaricomycetes</taxon>
        <taxon>Agaricomycetidae</taxon>
        <taxon>Agaricales</taxon>
        <taxon>Agaricineae</taxon>
        <taxon>Hymenogastraceae</taxon>
        <taxon>Gymnopilus</taxon>
    </lineage>
</organism>
<feature type="domain" description="Glucose-methanol-choline oxidoreductase C-terminal" evidence="4">
    <location>
        <begin position="71"/>
        <end position="112"/>
    </location>
</feature>
<feature type="non-terminal residue" evidence="5">
    <location>
        <position position="1"/>
    </location>
</feature>
<gene>
    <name evidence="5" type="ORF">CPB84DRAFT_1636308</name>
</gene>
<dbReference type="Proteomes" id="UP000724874">
    <property type="component" value="Unassembled WGS sequence"/>
</dbReference>
<name>A0A9P5NMB9_GYMJU</name>
<keyword evidence="6" id="KW-1185">Reference proteome</keyword>
<dbReference type="PANTHER" id="PTHR11552">
    <property type="entry name" value="GLUCOSE-METHANOL-CHOLINE GMC OXIDOREDUCTASE"/>
    <property type="match status" value="1"/>
</dbReference>
<evidence type="ECO:0000256" key="2">
    <source>
        <dbReference type="ARBA" id="ARBA00010790"/>
    </source>
</evidence>
<reference evidence="5" key="1">
    <citation type="submission" date="2020-11" db="EMBL/GenBank/DDBJ databases">
        <authorList>
            <consortium name="DOE Joint Genome Institute"/>
            <person name="Ahrendt S."/>
            <person name="Riley R."/>
            <person name="Andreopoulos W."/>
            <person name="LaButti K."/>
            <person name="Pangilinan J."/>
            <person name="Ruiz-duenas F.J."/>
            <person name="Barrasa J.M."/>
            <person name="Sanchez-Garcia M."/>
            <person name="Camarero S."/>
            <person name="Miyauchi S."/>
            <person name="Serrano A."/>
            <person name="Linde D."/>
            <person name="Babiker R."/>
            <person name="Drula E."/>
            <person name="Ayuso-Fernandez I."/>
            <person name="Pacheco R."/>
            <person name="Padilla G."/>
            <person name="Ferreira P."/>
            <person name="Barriuso J."/>
            <person name="Kellner H."/>
            <person name="Castanera R."/>
            <person name="Alfaro M."/>
            <person name="Ramirez L."/>
            <person name="Pisabarro A.G."/>
            <person name="Kuo A."/>
            <person name="Tritt A."/>
            <person name="Lipzen A."/>
            <person name="He G."/>
            <person name="Yan M."/>
            <person name="Ng V."/>
            <person name="Cullen D."/>
            <person name="Martin F."/>
            <person name="Rosso M.-N."/>
            <person name="Henrissat B."/>
            <person name="Hibbett D."/>
            <person name="Martinez A.T."/>
            <person name="Grigoriev I.V."/>
        </authorList>
    </citation>
    <scope>NUCLEOTIDE SEQUENCE</scope>
    <source>
        <strain evidence="5">AH 44721</strain>
    </source>
</reference>
<dbReference type="SUPFAM" id="SSF51905">
    <property type="entry name" value="FAD/NAD(P)-binding domain"/>
    <property type="match status" value="1"/>
</dbReference>
<feature type="non-terminal residue" evidence="5">
    <location>
        <position position="112"/>
    </location>
</feature>